<sequence length="62" mass="6969">MNDCLCHIRFTTPTAEYLKTSKFMVASSSKSASTVLIECTQKLASDYGVKPEQIMFISFNRV</sequence>
<proteinExistence type="predicted"/>
<evidence type="ECO:0000313" key="2">
    <source>
        <dbReference type="Proteomes" id="UP000255106"/>
    </source>
</evidence>
<dbReference type="AlphaFoldDB" id="A0A377M4N4"/>
<organism evidence="1 2">
    <name type="scientific">Enterobacter cloacae</name>
    <dbReference type="NCBI Taxonomy" id="550"/>
    <lineage>
        <taxon>Bacteria</taxon>
        <taxon>Pseudomonadati</taxon>
        <taxon>Pseudomonadota</taxon>
        <taxon>Gammaproteobacteria</taxon>
        <taxon>Enterobacterales</taxon>
        <taxon>Enterobacteriaceae</taxon>
        <taxon>Enterobacter</taxon>
        <taxon>Enterobacter cloacae complex</taxon>
    </lineage>
</organism>
<reference evidence="1 2" key="1">
    <citation type="submission" date="2018-06" db="EMBL/GenBank/DDBJ databases">
        <authorList>
            <consortium name="Pathogen Informatics"/>
            <person name="Doyle S."/>
        </authorList>
    </citation>
    <scope>NUCLEOTIDE SEQUENCE [LARGE SCALE GENOMIC DNA]</scope>
    <source>
        <strain evidence="1 2">NCTC10005</strain>
    </source>
</reference>
<gene>
    <name evidence="1" type="ORF">NCTC10005_06392</name>
</gene>
<evidence type="ECO:0000313" key="1">
    <source>
        <dbReference type="EMBL" id="STQ13567.1"/>
    </source>
</evidence>
<protein>
    <submittedName>
        <fullName evidence="1">Uncharacterized protein</fullName>
    </submittedName>
</protein>
<dbReference type="EMBL" id="UGJB01000004">
    <property type="protein sequence ID" value="STQ13567.1"/>
    <property type="molecule type" value="Genomic_DNA"/>
</dbReference>
<accession>A0A377M4N4</accession>
<dbReference type="Proteomes" id="UP000255106">
    <property type="component" value="Unassembled WGS sequence"/>
</dbReference>
<name>A0A377M4N4_ENTCL</name>